<evidence type="ECO:0000259" key="2">
    <source>
        <dbReference type="Pfam" id="PF18596"/>
    </source>
</evidence>
<evidence type="ECO:0000313" key="3">
    <source>
        <dbReference type="EMBL" id="KAJ9662716.1"/>
    </source>
</evidence>
<feature type="compositionally biased region" description="Low complexity" evidence="1">
    <location>
        <begin position="214"/>
        <end position="224"/>
    </location>
</feature>
<feature type="compositionally biased region" description="Low complexity" evidence="1">
    <location>
        <begin position="290"/>
        <end position="302"/>
    </location>
</feature>
<sequence>MDCWRGDVLFSESLSVKDIHLSTTHPSTLLQEYSKVSLQFLSLVDTARIPLYIAAGPPLDVWTNTPETEAWFSSALLEQPLDTNPDEGVAREHQPWWQEARLQSPVGILAQFTSNVGSDAARPRITEILFYGTVKAPSNDRSAPWPPVSLPDTNSKDVLASPPFDNRTPQLRIQALPLSSDFLYISPTSVTPPFSPRNPATIIGSEDAQFLPPLFPAASASPSRAAKRKSVSDVFDEATERRRRAKRHGGESVAAAASRADGAIPSLHRRSLSLNKQNGSIDPLPMTTASPRPLSRSPSIPLEPRPASRKGQGLLDGPSKRSSLPRVTSIANLEGDSTIETRNREIISRLVMAGMRMHGFQHRKKQDKSGDQSAEDEEYKLVYHQAFKGVVFAFRRQIGTVQLQLQQDGLRDMVEKLLEVFCEDPLAVNGRYAGDAEAMWPAAVTGREGEETKGG</sequence>
<feature type="domain" description="Sld7 C-terminal" evidence="2">
    <location>
        <begin position="340"/>
        <end position="422"/>
    </location>
</feature>
<protein>
    <recommendedName>
        <fullName evidence="2">Sld7 C-terminal domain-containing protein</fullName>
    </recommendedName>
</protein>
<accession>A0ABQ9NNH5</accession>
<dbReference type="Pfam" id="PF18596">
    <property type="entry name" value="Sld7_C"/>
    <property type="match status" value="1"/>
</dbReference>
<evidence type="ECO:0000313" key="4">
    <source>
        <dbReference type="Proteomes" id="UP001172684"/>
    </source>
</evidence>
<name>A0ABQ9NNH5_9PEZI</name>
<gene>
    <name evidence="3" type="ORF">H2201_006000</name>
</gene>
<dbReference type="Proteomes" id="UP001172684">
    <property type="component" value="Unassembled WGS sequence"/>
</dbReference>
<evidence type="ECO:0000256" key="1">
    <source>
        <dbReference type="SAM" id="MobiDB-lite"/>
    </source>
</evidence>
<dbReference type="EMBL" id="JAPDRL010000048">
    <property type="protein sequence ID" value="KAJ9662716.1"/>
    <property type="molecule type" value="Genomic_DNA"/>
</dbReference>
<reference evidence="3" key="1">
    <citation type="submission" date="2022-10" db="EMBL/GenBank/DDBJ databases">
        <title>Culturing micro-colonial fungi from biological soil crusts in the Mojave desert and describing Neophaeococcomyces mojavensis, and introducing the new genera and species Taxawa tesnikishii.</title>
        <authorList>
            <person name="Kurbessoian T."/>
            <person name="Stajich J.E."/>
        </authorList>
    </citation>
    <scope>NUCLEOTIDE SEQUENCE</scope>
    <source>
        <strain evidence="3">TK_1</strain>
    </source>
</reference>
<organism evidence="3 4">
    <name type="scientific">Coniosporium apollinis</name>
    <dbReference type="NCBI Taxonomy" id="61459"/>
    <lineage>
        <taxon>Eukaryota</taxon>
        <taxon>Fungi</taxon>
        <taxon>Dikarya</taxon>
        <taxon>Ascomycota</taxon>
        <taxon>Pezizomycotina</taxon>
        <taxon>Dothideomycetes</taxon>
        <taxon>Dothideomycetes incertae sedis</taxon>
        <taxon>Coniosporium</taxon>
    </lineage>
</organism>
<feature type="compositionally biased region" description="Low complexity" evidence="1">
    <location>
        <begin position="254"/>
        <end position="263"/>
    </location>
</feature>
<dbReference type="InterPro" id="IPR041260">
    <property type="entry name" value="Sld7_C"/>
</dbReference>
<comment type="caution">
    <text evidence="3">The sequence shown here is derived from an EMBL/GenBank/DDBJ whole genome shotgun (WGS) entry which is preliminary data.</text>
</comment>
<feature type="region of interest" description="Disordered" evidence="1">
    <location>
        <begin position="214"/>
        <end position="324"/>
    </location>
</feature>
<keyword evidence="4" id="KW-1185">Reference proteome</keyword>
<proteinExistence type="predicted"/>